<name>A0A2K8T988_9NOSO</name>
<evidence type="ECO:0000313" key="4">
    <source>
        <dbReference type="Proteomes" id="UP000232003"/>
    </source>
</evidence>
<protein>
    <submittedName>
        <fullName evidence="3">Uncharacterized protein</fullName>
    </submittedName>
</protein>
<evidence type="ECO:0000256" key="1">
    <source>
        <dbReference type="SAM" id="MobiDB-lite"/>
    </source>
</evidence>
<organism evidence="3 4">
    <name type="scientific">Nostoc flagelliforme CCNUN1</name>
    <dbReference type="NCBI Taxonomy" id="2038116"/>
    <lineage>
        <taxon>Bacteria</taxon>
        <taxon>Bacillati</taxon>
        <taxon>Cyanobacteriota</taxon>
        <taxon>Cyanophyceae</taxon>
        <taxon>Nostocales</taxon>
        <taxon>Nostocaceae</taxon>
        <taxon>Nostoc</taxon>
    </lineage>
</organism>
<proteinExistence type="predicted"/>
<geneLocation type="plasmid" evidence="4">
    <name>pnfsy08</name>
</geneLocation>
<dbReference type="RefSeq" id="WP_100904029.1">
    <property type="nucleotide sequence ID" value="NZ_CAWNNC010000009.1"/>
</dbReference>
<accession>A0A2K8T988</accession>
<evidence type="ECO:0000313" key="3">
    <source>
        <dbReference type="EMBL" id="AUB44219.1"/>
    </source>
</evidence>
<keyword evidence="2" id="KW-0472">Membrane</keyword>
<gene>
    <name evidence="3" type="ORF">COO91_10442</name>
</gene>
<sequence>MTNILSNPKKELTRKNVDESKSIGDRKQLEALVFQKLKANEDVTQALSFLSYLQSAALEPEQHKRLLQEAQEKSVFGSLQRVLITAFAILGMITFFDRVFNARELSQAGATPPATLKQH</sequence>
<feature type="compositionally biased region" description="Basic and acidic residues" evidence="1">
    <location>
        <begin position="8"/>
        <end position="20"/>
    </location>
</feature>
<dbReference type="KEGG" id="nfl:COO91_10442"/>
<keyword evidence="3" id="KW-0614">Plasmid</keyword>
<dbReference type="EMBL" id="CP024793">
    <property type="protein sequence ID" value="AUB44219.1"/>
    <property type="molecule type" value="Genomic_DNA"/>
</dbReference>
<keyword evidence="2" id="KW-0812">Transmembrane</keyword>
<reference evidence="3 4" key="1">
    <citation type="submission" date="2017-11" db="EMBL/GenBank/DDBJ databases">
        <title>Complete genome of a free-living desiccation-tolerant cyanobacterium and its photosynthetic adaptation to extreme terrestrial habitat.</title>
        <authorList>
            <person name="Shang J."/>
        </authorList>
    </citation>
    <scope>NUCLEOTIDE SEQUENCE [LARGE SCALE GENOMIC DNA]</scope>
    <source>
        <strain evidence="3 4">CCNUN1</strain>
        <plasmid evidence="4">pnfsy08</plasmid>
    </source>
</reference>
<keyword evidence="2" id="KW-1133">Transmembrane helix</keyword>
<evidence type="ECO:0000256" key="2">
    <source>
        <dbReference type="SAM" id="Phobius"/>
    </source>
</evidence>
<dbReference type="AlphaFoldDB" id="A0A2K8T988"/>
<feature type="transmembrane region" description="Helical" evidence="2">
    <location>
        <begin position="74"/>
        <end position="96"/>
    </location>
</feature>
<feature type="region of interest" description="Disordered" evidence="1">
    <location>
        <begin position="1"/>
        <end position="20"/>
    </location>
</feature>
<dbReference type="Proteomes" id="UP000232003">
    <property type="component" value="Plasmid pNFSY08"/>
</dbReference>
<keyword evidence="4" id="KW-1185">Reference proteome</keyword>